<proteinExistence type="predicted"/>
<keyword evidence="2" id="KW-1185">Reference proteome</keyword>
<accession>A0A5A7PBW7</accession>
<evidence type="ECO:0000313" key="1">
    <source>
        <dbReference type="EMBL" id="GER30170.1"/>
    </source>
</evidence>
<protein>
    <submittedName>
        <fullName evidence="1">Dickkopf-related protein 1</fullName>
    </submittedName>
</protein>
<comment type="caution">
    <text evidence="1">The sequence shown here is derived from an EMBL/GenBank/DDBJ whole genome shotgun (WGS) entry which is preliminary data.</text>
</comment>
<dbReference type="Proteomes" id="UP000325081">
    <property type="component" value="Unassembled WGS sequence"/>
</dbReference>
<organism evidence="1 2">
    <name type="scientific">Striga asiatica</name>
    <name type="common">Asiatic witchweed</name>
    <name type="synonym">Buchnera asiatica</name>
    <dbReference type="NCBI Taxonomy" id="4170"/>
    <lineage>
        <taxon>Eukaryota</taxon>
        <taxon>Viridiplantae</taxon>
        <taxon>Streptophyta</taxon>
        <taxon>Embryophyta</taxon>
        <taxon>Tracheophyta</taxon>
        <taxon>Spermatophyta</taxon>
        <taxon>Magnoliopsida</taxon>
        <taxon>eudicotyledons</taxon>
        <taxon>Gunneridae</taxon>
        <taxon>Pentapetalae</taxon>
        <taxon>asterids</taxon>
        <taxon>lamiids</taxon>
        <taxon>Lamiales</taxon>
        <taxon>Orobanchaceae</taxon>
        <taxon>Buchnereae</taxon>
        <taxon>Striga</taxon>
    </lineage>
</organism>
<name>A0A5A7PBW7_STRAF</name>
<reference evidence="2" key="1">
    <citation type="journal article" date="2019" name="Curr. Biol.">
        <title>Genome Sequence of Striga asiatica Provides Insight into the Evolution of Plant Parasitism.</title>
        <authorList>
            <person name="Yoshida S."/>
            <person name="Kim S."/>
            <person name="Wafula E.K."/>
            <person name="Tanskanen J."/>
            <person name="Kim Y.M."/>
            <person name="Honaas L."/>
            <person name="Yang Z."/>
            <person name="Spallek T."/>
            <person name="Conn C.E."/>
            <person name="Ichihashi Y."/>
            <person name="Cheong K."/>
            <person name="Cui S."/>
            <person name="Der J.P."/>
            <person name="Gundlach H."/>
            <person name="Jiao Y."/>
            <person name="Hori C."/>
            <person name="Ishida J.K."/>
            <person name="Kasahara H."/>
            <person name="Kiba T."/>
            <person name="Kim M.S."/>
            <person name="Koo N."/>
            <person name="Laohavisit A."/>
            <person name="Lee Y.H."/>
            <person name="Lumba S."/>
            <person name="McCourt P."/>
            <person name="Mortimer J.C."/>
            <person name="Mutuku J.M."/>
            <person name="Nomura T."/>
            <person name="Sasaki-Sekimoto Y."/>
            <person name="Seto Y."/>
            <person name="Wang Y."/>
            <person name="Wakatake T."/>
            <person name="Sakakibara H."/>
            <person name="Demura T."/>
            <person name="Yamaguchi S."/>
            <person name="Yoneyama K."/>
            <person name="Manabe R.I."/>
            <person name="Nelson D.C."/>
            <person name="Schulman A.H."/>
            <person name="Timko M.P."/>
            <person name="dePamphilis C.W."/>
            <person name="Choi D."/>
            <person name="Shirasu K."/>
        </authorList>
    </citation>
    <scope>NUCLEOTIDE SEQUENCE [LARGE SCALE GENOMIC DNA]</scope>
    <source>
        <strain evidence="2">cv. UVA1</strain>
    </source>
</reference>
<dbReference type="EMBL" id="BKCP01004317">
    <property type="protein sequence ID" value="GER30170.1"/>
    <property type="molecule type" value="Genomic_DNA"/>
</dbReference>
<gene>
    <name evidence="1" type="ORF">STAS_06096</name>
</gene>
<sequence>MYKVGLVQTPYSEYRRTRSCNPGSYCTPQVKPISRSSHFPTILSKESTCIHFVADHFSPSSTGHPAWRLPGSGTALGRRLKNRSASPLRGFTFVFAHLKDLVVHTQINLYLSRQTYVEETPACMILYKENIGKPWWDFAALTGILYSKRKTNKPWEFDDNEEVKKVEA</sequence>
<dbReference type="AlphaFoldDB" id="A0A5A7PBW7"/>
<evidence type="ECO:0000313" key="2">
    <source>
        <dbReference type="Proteomes" id="UP000325081"/>
    </source>
</evidence>